<reference evidence="1 2" key="1">
    <citation type="journal article" date="2020" name="Nature">
        <title>Six reference-quality genomes reveal evolution of bat adaptations.</title>
        <authorList>
            <person name="Jebb D."/>
            <person name="Huang Z."/>
            <person name="Pippel M."/>
            <person name="Hughes G.M."/>
            <person name="Lavrichenko K."/>
            <person name="Devanna P."/>
            <person name="Winkler S."/>
            <person name="Jermiin L.S."/>
            <person name="Skirmuntt E.C."/>
            <person name="Katzourakis A."/>
            <person name="Burkitt-Gray L."/>
            <person name="Ray D.A."/>
            <person name="Sullivan K.A.M."/>
            <person name="Roscito J.G."/>
            <person name="Kirilenko B.M."/>
            <person name="Davalos L.M."/>
            <person name="Corthals A.P."/>
            <person name="Power M.L."/>
            <person name="Jones G."/>
            <person name="Ransome R.D."/>
            <person name="Dechmann D.K.N."/>
            <person name="Locatelli A.G."/>
            <person name="Puechmaille S.J."/>
            <person name="Fedrigo O."/>
            <person name="Jarvis E.D."/>
            <person name="Hiller M."/>
            <person name="Vernes S.C."/>
            <person name="Myers E.W."/>
            <person name="Teeling E.C."/>
        </authorList>
    </citation>
    <scope>NUCLEOTIDE SEQUENCE [LARGE SCALE GENOMIC DNA]</scope>
    <source>
        <strain evidence="1">MMolMol1</strain>
        <tissue evidence="1">Muscle</tissue>
    </source>
</reference>
<evidence type="ECO:0000313" key="2">
    <source>
        <dbReference type="Proteomes" id="UP000550707"/>
    </source>
</evidence>
<dbReference type="Proteomes" id="UP000550707">
    <property type="component" value="Unassembled WGS sequence"/>
</dbReference>
<keyword evidence="2" id="KW-1185">Reference proteome</keyword>
<sequence>MRRADPILSIQSSPPYSKLECWQDQASSWDVGQATLSRGGPPGVVGSHPGEKEVSILGSWREMMSCLALVFTGQKTPQPREFSELEEFKQKSQSEFFTRLCPPRKGYLIKTHSLVLEVAAGVGGVGKGQE</sequence>
<gene>
    <name evidence="1" type="ORF">HJG59_007919</name>
</gene>
<name>A0A7J8JXP2_MOLMO</name>
<dbReference type="EMBL" id="JACASF010000001">
    <property type="protein sequence ID" value="KAF6500892.1"/>
    <property type="molecule type" value="Genomic_DNA"/>
</dbReference>
<comment type="caution">
    <text evidence="1">The sequence shown here is derived from an EMBL/GenBank/DDBJ whole genome shotgun (WGS) entry which is preliminary data.</text>
</comment>
<evidence type="ECO:0000313" key="1">
    <source>
        <dbReference type="EMBL" id="KAF6500892.1"/>
    </source>
</evidence>
<dbReference type="AlphaFoldDB" id="A0A7J8JXP2"/>
<proteinExistence type="predicted"/>
<accession>A0A7J8JXP2</accession>
<dbReference type="InParanoid" id="A0A7J8JXP2"/>
<protein>
    <submittedName>
        <fullName evidence="1">Uncharacterized protein</fullName>
    </submittedName>
</protein>
<organism evidence="1 2">
    <name type="scientific">Molossus molossus</name>
    <name type="common">Pallas' mastiff bat</name>
    <name type="synonym">Vespertilio molossus</name>
    <dbReference type="NCBI Taxonomy" id="27622"/>
    <lineage>
        <taxon>Eukaryota</taxon>
        <taxon>Metazoa</taxon>
        <taxon>Chordata</taxon>
        <taxon>Craniata</taxon>
        <taxon>Vertebrata</taxon>
        <taxon>Euteleostomi</taxon>
        <taxon>Mammalia</taxon>
        <taxon>Eutheria</taxon>
        <taxon>Laurasiatheria</taxon>
        <taxon>Chiroptera</taxon>
        <taxon>Yangochiroptera</taxon>
        <taxon>Molossidae</taxon>
        <taxon>Molossus</taxon>
    </lineage>
</organism>